<dbReference type="SMART" id="SM00564">
    <property type="entry name" value="PQQ"/>
    <property type="match status" value="3"/>
</dbReference>
<sequence length="750" mass="77708">MSLREGDPEEIGGYPLEARLGSGGMGTVFLARTASGRPVAIKLIHRQFADDEEFRIRFRQEVAAARRVSGAFTAAVIDADPEATHPWMATTYIEGHTLAQRIAKHGPIGGAELRALSIGLTEALRDIHRAGVVHRDLKPSNVVLSPEGPRVIDFGISRAADQQTLTMTGRVIGTPPFMSPEQLQAPRGVGPRSDVFSLGTLLVYAATGQGPFDADSPYMTAYQVVHEPPSLGSVPGALRGVVEPCLAKDPKDRPSADELLVRLRDLPTDLGAAAVEGAARPTCETDTQHHLAGEDTPTPTASTVKAASPAKAASATGPRSGNRRRRRSVLAAAVAVAAIGAGVALMRTDDPGGAGGEGGTDDKGRTVAATGSPLPGGFEPWRKQVLGGRADIPDELRCEARGDALFCGGGGVVAARLRISDGSRVWTEKSPGVPVQGMHLVGVTDDTVLGYRFAAEGTPGGDATEVVAVDADNGKELWSVRSGAQSTAVTGRTQDAVVSGSLVMTVDASNGRFEARQAHSGRVLWRAPFPAASECAPLSAGQRLYAVCAPRAEVEAGEVRHSAVHEIGRGSGRFGKGVPVAGPVQPVGSVDGDVVLLRQRVKGPEFLGYEGVARVDTDAGKVSYAPLPSVYEGTPGMAGGTVYLTGRTGLVRALDPGTGKQKWSRQTGLEGASGPAAAGGTLYFSSASGRVAALRERGGAKLWVTDPRADGVSGEMNASPRVTVAGRAAIVTGAENTVFAFDTARPPESE</sequence>
<evidence type="ECO:0000256" key="1">
    <source>
        <dbReference type="ARBA" id="ARBA00022679"/>
    </source>
</evidence>
<dbReference type="SUPFAM" id="SSF56112">
    <property type="entry name" value="Protein kinase-like (PK-like)"/>
    <property type="match status" value="1"/>
</dbReference>
<dbReference type="InterPro" id="IPR011047">
    <property type="entry name" value="Quinoprotein_ADH-like_sf"/>
</dbReference>
<dbReference type="SUPFAM" id="SSF50998">
    <property type="entry name" value="Quinoprotein alcohol dehydrogenase-like"/>
    <property type="match status" value="2"/>
</dbReference>
<proteinExistence type="predicted"/>
<evidence type="ECO:0000313" key="9">
    <source>
        <dbReference type="Proteomes" id="UP001197114"/>
    </source>
</evidence>
<feature type="region of interest" description="Disordered" evidence="6">
    <location>
        <begin position="277"/>
        <end position="327"/>
    </location>
</feature>
<name>A0ABS6YTT2_9ACTN</name>
<dbReference type="Proteomes" id="UP001197114">
    <property type="component" value="Unassembled WGS sequence"/>
</dbReference>
<dbReference type="PROSITE" id="PS50011">
    <property type="entry name" value="PROTEIN_KINASE_DOM"/>
    <property type="match status" value="1"/>
</dbReference>
<dbReference type="SMART" id="SM00220">
    <property type="entry name" value="S_TKc"/>
    <property type="match status" value="1"/>
</dbReference>
<organism evidence="8 9">
    <name type="scientific">Streptomyces anatolicus</name>
    <dbReference type="NCBI Taxonomy" id="2675858"/>
    <lineage>
        <taxon>Bacteria</taxon>
        <taxon>Bacillati</taxon>
        <taxon>Actinomycetota</taxon>
        <taxon>Actinomycetes</taxon>
        <taxon>Kitasatosporales</taxon>
        <taxon>Streptomycetaceae</taxon>
        <taxon>Streptomyces</taxon>
    </lineage>
</organism>
<dbReference type="InterPro" id="IPR008271">
    <property type="entry name" value="Ser/Thr_kinase_AS"/>
</dbReference>
<evidence type="ECO:0000313" key="8">
    <source>
        <dbReference type="EMBL" id="MBW5424829.1"/>
    </source>
</evidence>
<dbReference type="Gene3D" id="1.10.510.10">
    <property type="entry name" value="Transferase(Phosphotransferase) domain 1"/>
    <property type="match status" value="1"/>
</dbReference>
<evidence type="ECO:0000256" key="2">
    <source>
        <dbReference type="ARBA" id="ARBA00022741"/>
    </source>
</evidence>
<feature type="binding site" evidence="5">
    <location>
        <position position="42"/>
    </location>
    <ligand>
        <name>ATP</name>
        <dbReference type="ChEBI" id="CHEBI:30616"/>
    </ligand>
</feature>
<keyword evidence="2 5" id="KW-0547">Nucleotide-binding</keyword>
<dbReference type="InterPro" id="IPR018391">
    <property type="entry name" value="PQQ_b-propeller_rpt"/>
</dbReference>
<dbReference type="InterPro" id="IPR000719">
    <property type="entry name" value="Prot_kinase_dom"/>
</dbReference>
<feature type="region of interest" description="Disordered" evidence="6">
    <location>
        <begin position="346"/>
        <end position="382"/>
    </location>
</feature>
<feature type="compositionally biased region" description="Low complexity" evidence="6">
    <location>
        <begin position="296"/>
        <end position="320"/>
    </location>
</feature>
<dbReference type="InterPro" id="IPR002372">
    <property type="entry name" value="PQQ_rpt_dom"/>
</dbReference>
<evidence type="ECO:0000256" key="4">
    <source>
        <dbReference type="ARBA" id="ARBA00022840"/>
    </source>
</evidence>
<protein>
    <submittedName>
        <fullName evidence="8">Protein kinase</fullName>
    </submittedName>
</protein>
<dbReference type="InterPro" id="IPR015943">
    <property type="entry name" value="WD40/YVTN_repeat-like_dom_sf"/>
</dbReference>
<keyword evidence="9" id="KW-1185">Reference proteome</keyword>
<dbReference type="EMBL" id="WMBF01000380">
    <property type="protein sequence ID" value="MBW5424829.1"/>
    <property type="molecule type" value="Genomic_DNA"/>
</dbReference>
<comment type="caution">
    <text evidence="8">The sequence shown here is derived from an EMBL/GenBank/DDBJ whole genome shotgun (WGS) entry which is preliminary data.</text>
</comment>
<dbReference type="PANTHER" id="PTHR43289:SF34">
    <property type="entry name" value="SERINE_THREONINE-PROTEIN KINASE YBDM-RELATED"/>
    <property type="match status" value="1"/>
</dbReference>
<dbReference type="Pfam" id="PF00069">
    <property type="entry name" value="Pkinase"/>
    <property type="match status" value="1"/>
</dbReference>
<evidence type="ECO:0000256" key="5">
    <source>
        <dbReference type="PROSITE-ProRule" id="PRU10141"/>
    </source>
</evidence>
<gene>
    <name evidence="8" type="ORF">GKQ77_25230</name>
</gene>
<accession>A0ABS6YTT2</accession>
<dbReference type="GO" id="GO:0016301">
    <property type="term" value="F:kinase activity"/>
    <property type="evidence" value="ECO:0007669"/>
    <property type="project" value="UniProtKB-KW"/>
</dbReference>
<reference evidence="8 9" key="1">
    <citation type="submission" date="2019-11" db="EMBL/GenBank/DDBJ databases">
        <authorList>
            <person name="Ay H."/>
        </authorList>
    </citation>
    <scope>NUCLEOTIDE SEQUENCE [LARGE SCALE GENOMIC DNA]</scope>
    <source>
        <strain evidence="8 9">BG9H</strain>
    </source>
</reference>
<dbReference type="Gene3D" id="2.130.10.10">
    <property type="entry name" value="YVTN repeat-like/Quinoprotein amine dehydrogenase"/>
    <property type="match status" value="2"/>
</dbReference>
<evidence type="ECO:0000256" key="3">
    <source>
        <dbReference type="ARBA" id="ARBA00022777"/>
    </source>
</evidence>
<dbReference type="Pfam" id="PF13360">
    <property type="entry name" value="PQQ_2"/>
    <property type="match status" value="2"/>
</dbReference>
<keyword evidence="4 5" id="KW-0067">ATP-binding</keyword>
<dbReference type="RefSeq" id="WP_219691248.1">
    <property type="nucleotide sequence ID" value="NZ_WMBF01000380.1"/>
</dbReference>
<dbReference type="PROSITE" id="PS00108">
    <property type="entry name" value="PROTEIN_KINASE_ST"/>
    <property type="match status" value="1"/>
</dbReference>
<feature type="domain" description="Protein kinase" evidence="7">
    <location>
        <begin position="14"/>
        <end position="266"/>
    </location>
</feature>
<evidence type="ECO:0000256" key="6">
    <source>
        <dbReference type="SAM" id="MobiDB-lite"/>
    </source>
</evidence>
<dbReference type="InterPro" id="IPR017441">
    <property type="entry name" value="Protein_kinase_ATP_BS"/>
</dbReference>
<dbReference type="PANTHER" id="PTHR43289">
    <property type="entry name" value="MITOGEN-ACTIVATED PROTEIN KINASE KINASE KINASE 20-RELATED"/>
    <property type="match status" value="1"/>
</dbReference>
<keyword evidence="3 8" id="KW-0418">Kinase</keyword>
<evidence type="ECO:0000259" key="7">
    <source>
        <dbReference type="PROSITE" id="PS50011"/>
    </source>
</evidence>
<dbReference type="CDD" id="cd14014">
    <property type="entry name" value="STKc_PknB_like"/>
    <property type="match status" value="1"/>
</dbReference>
<keyword evidence="1" id="KW-0808">Transferase</keyword>
<dbReference type="InterPro" id="IPR011009">
    <property type="entry name" value="Kinase-like_dom_sf"/>
</dbReference>
<dbReference type="Gene3D" id="3.30.200.20">
    <property type="entry name" value="Phosphorylase Kinase, domain 1"/>
    <property type="match status" value="1"/>
</dbReference>
<dbReference type="PROSITE" id="PS00107">
    <property type="entry name" value="PROTEIN_KINASE_ATP"/>
    <property type="match status" value="1"/>
</dbReference>